<protein>
    <recommendedName>
        <fullName evidence="3">PEP-CTERM protein-sorting domain-containing protein</fullName>
    </recommendedName>
</protein>
<keyword evidence="2" id="KW-1185">Reference proteome</keyword>
<accession>A0A975MKK1</accession>
<dbReference type="KEGG" id="mpad:KEF85_09045"/>
<dbReference type="RefSeq" id="WP_215579667.1">
    <property type="nucleotide sequence ID" value="NZ_CP073754.1"/>
</dbReference>
<dbReference type="EMBL" id="CP073754">
    <property type="protein sequence ID" value="QWF69526.1"/>
    <property type="molecule type" value="Genomic_DNA"/>
</dbReference>
<reference evidence="1" key="1">
    <citation type="submission" date="2021-04" db="EMBL/GenBank/DDBJ databases">
        <title>Draft genome sequence data of methanotrophic Methylovulum sp. strain S1L and Methylomonas sp. strain S2AM isolated from boreal lake water columns.</title>
        <authorList>
            <person name="Rissanen A.J."/>
            <person name="Mangayil R."/>
            <person name="Svenning M.M."/>
            <person name="Khanongnuch R."/>
        </authorList>
    </citation>
    <scope>NUCLEOTIDE SEQUENCE</scope>
    <source>
        <strain evidence="1">S2AM</strain>
    </source>
</reference>
<sequence>MLSKIWWTITMTLLVIPAQATVLTGSVSFNAGLYTYSYQLSASPTPVTEVSVLIDSTNANWNLTPVSTTNPNGWNFFTTGGLFPDGQYDHYVTYWTWQLWPTPSNSATDAVSGFSFTTPQAPATTQAFSYSYFLYSPYSDLPNQGSFYNGNVVGPDFLGVSPPAPIPEPATPMLFAVSGIMLWQIMSRQKNLNVRTVKAGL</sequence>
<evidence type="ECO:0008006" key="3">
    <source>
        <dbReference type="Google" id="ProtNLM"/>
    </source>
</evidence>
<dbReference type="AlphaFoldDB" id="A0A975MKK1"/>
<gene>
    <name evidence="1" type="ORF">KEF85_09045</name>
</gene>
<evidence type="ECO:0000313" key="2">
    <source>
        <dbReference type="Proteomes" id="UP000676649"/>
    </source>
</evidence>
<evidence type="ECO:0000313" key="1">
    <source>
        <dbReference type="EMBL" id="QWF69526.1"/>
    </source>
</evidence>
<proteinExistence type="predicted"/>
<name>A0A975MKK1_9GAMM</name>
<organism evidence="1 2">
    <name type="scientific">Methylomonas paludis</name>
    <dbReference type="NCBI Taxonomy" id="1173101"/>
    <lineage>
        <taxon>Bacteria</taxon>
        <taxon>Pseudomonadati</taxon>
        <taxon>Pseudomonadota</taxon>
        <taxon>Gammaproteobacteria</taxon>
        <taxon>Methylococcales</taxon>
        <taxon>Methylococcaceae</taxon>
        <taxon>Methylomonas</taxon>
    </lineage>
</organism>
<dbReference type="Proteomes" id="UP000676649">
    <property type="component" value="Chromosome"/>
</dbReference>